<dbReference type="RefSeq" id="WP_183590085.1">
    <property type="nucleotide sequence ID" value="NZ_JACHCA010000028.1"/>
</dbReference>
<dbReference type="AlphaFoldDB" id="A0A841JKV8"/>
<organism evidence="1 2">
    <name type="scientific">Mucilaginibacter lappiensis</name>
    <dbReference type="NCBI Taxonomy" id="354630"/>
    <lineage>
        <taxon>Bacteria</taxon>
        <taxon>Pseudomonadati</taxon>
        <taxon>Bacteroidota</taxon>
        <taxon>Sphingobacteriia</taxon>
        <taxon>Sphingobacteriales</taxon>
        <taxon>Sphingobacteriaceae</taxon>
        <taxon>Mucilaginibacter</taxon>
    </lineage>
</organism>
<proteinExistence type="predicted"/>
<name>A0A841JKV8_9SPHI</name>
<comment type="caution">
    <text evidence="1">The sequence shown here is derived from an EMBL/GenBank/DDBJ whole genome shotgun (WGS) entry which is preliminary data.</text>
</comment>
<accession>A0A841JKV8</accession>
<dbReference type="Proteomes" id="UP000548326">
    <property type="component" value="Unassembled WGS sequence"/>
</dbReference>
<reference evidence="1 2" key="1">
    <citation type="submission" date="2020-08" db="EMBL/GenBank/DDBJ databases">
        <title>Genomic Encyclopedia of Type Strains, Phase IV (KMG-V): Genome sequencing to study the core and pangenomes of soil and plant-associated prokaryotes.</title>
        <authorList>
            <person name="Whitman W."/>
        </authorList>
    </citation>
    <scope>NUCLEOTIDE SEQUENCE [LARGE SCALE GENOMIC DNA]</scope>
    <source>
        <strain evidence="1 2">MP601</strain>
    </source>
</reference>
<sequence length="71" mass="7698">MAVLKVSGKLNKDVVSMVISSRESGHSLDKRLIATLRVAQAGFKGVVIPAQSSYIIFIDKQDNIKFNGPLP</sequence>
<gene>
    <name evidence="1" type="ORF">HDF22_005801</name>
</gene>
<evidence type="ECO:0000313" key="1">
    <source>
        <dbReference type="EMBL" id="MBB6131650.1"/>
    </source>
</evidence>
<protein>
    <submittedName>
        <fullName evidence="1">Uncharacterized protein</fullName>
    </submittedName>
</protein>
<dbReference type="EMBL" id="JACHCA010000028">
    <property type="protein sequence ID" value="MBB6131650.1"/>
    <property type="molecule type" value="Genomic_DNA"/>
</dbReference>
<evidence type="ECO:0000313" key="2">
    <source>
        <dbReference type="Proteomes" id="UP000548326"/>
    </source>
</evidence>